<dbReference type="EMBL" id="JABJRC010000001">
    <property type="protein sequence ID" value="NOL38666.1"/>
    <property type="molecule type" value="Genomic_DNA"/>
</dbReference>
<dbReference type="PROSITE" id="PS51186">
    <property type="entry name" value="GNAT"/>
    <property type="match status" value="1"/>
</dbReference>
<dbReference type="InterPro" id="IPR000182">
    <property type="entry name" value="GNAT_dom"/>
</dbReference>
<dbReference type="EMBL" id="JACHKF010000001">
    <property type="protein sequence ID" value="MBB6568751.1"/>
    <property type="molecule type" value="Genomic_DNA"/>
</dbReference>
<evidence type="ECO:0000313" key="2">
    <source>
        <dbReference type="EMBL" id="MBB6568751.1"/>
    </source>
</evidence>
<dbReference type="InterPro" id="IPR016181">
    <property type="entry name" value="Acyl_CoA_acyltransferase"/>
</dbReference>
<dbReference type="Pfam" id="PF00583">
    <property type="entry name" value="Acetyltransf_1"/>
    <property type="match status" value="1"/>
</dbReference>
<keyword evidence="2" id="KW-0687">Ribonucleoprotein</keyword>
<accession>A0A7Y4KVK1</accession>
<organism evidence="3 4">
    <name type="scientific">Kribbella sandramycini</name>
    <dbReference type="NCBI Taxonomy" id="60450"/>
    <lineage>
        <taxon>Bacteria</taxon>
        <taxon>Bacillati</taxon>
        <taxon>Actinomycetota</taxon>
        <taxon>Actinomycetes</taxon>
        <taxon>Propionibacteriales</taxon>
        <taxon>Kribbellaceae</taxon>
        <taxon>Kribbella</taxon>
    </lineage>
</organism>
<evidence type="ECO:0000313" key="4">
    <source>
        <dbReference type="Proteomes" id="UP000534306"/>
    </source>
</evidence>
<dbReference type="RefSeq" id="WP_171669959.1">
    <property type="nucleotide sequence ID" value="NZ_BAAAGT010000012.1"/>
</dbReference>
<keyword evidence="2" id="KW-0689">Ribosomal protein</keyword>
<dbReference type="Proteomes" id="UP000534306">
    <property type="component" value="Unassembled WGS sequence"/>
</dbReference>
<dbReference type="SUPFAM" id="SSF55729">
    <property type="entry name" value="Acyl-CoA N-acyltransferases (Nat)"/>
    <property type="match status" value="1"/>
</dbReference>
<evidence type="ECO:0000259" key="1">
    <source>
        <dbReference type="PROSITE" id="PS51186"/>
    </source>
</evidence>
<feature type="domain" description="N-acetyltransferase" evidence="1">
    <location>
        <begin position="149"/>
        <end position="288"/>
    </location>
</feature>
<sequence length="288" mass="31379">MALELATPTVDGLSSAIDALRDWQTDGSPHQLHPGDLGWFWRFGAEKTAASTRVWSRDGVVLAVGLLDEVDMLRVALAPDALRDEELTQQLVTDLTQPERGLLPAGKVYLESPNGSLLKERLAAEGWQLDAPWVPVRRDLTDPVEDPGLRVDLVGTEEAHERALVQRESFAGSTFTDDRWFTMADGPLYADARCLLGRNELGESVAAVTVWFAGAGKPGYLEPMGVHRIHRGRGYGRAITLAAARTLRELGASTAFTYTPASNVGAVATYESAGFVRQPETRDLVREA</sequence>
<dbReference type="GO" id="GO:0005840">
    <property type="term" value="C:ribosome"/>
    <property type="evidence" value="ECO:0007669"/>
    <property type="project" value="UniProtKB-KW"/>
</dbReference>
<gene>
    <name evidence="2" type="ORF">HNR71_004388</name>
    <name evidence="3" type="ORF">HPO96_00250</name>
</gene>
<dbReference type="AlphaFoldDB" id="A0A7Y4KVK1"/>
<evidence type="ECO:0000313" key="3">
    <source>
        <dbReference type="EMBL" id="NOL38666.1"/>
    </source>
</evidence>
<name>A0A7Y4KVK1_9ACTN</name>
<comment type="caution">
    <text evidence="3">The sequence shown here is derived from an EMBL/GenBank/DDBJ whole genome shotgun (WGS) entry which is preliminary data.</text>
</comment>
<reference evidence="3 4" key="1">
    <citation type="submission" date="2020-05" db="EMBL/GenBank/DDBJ databases">
        <title>Genome sequence of Kribbella sandramycini ATCC 39419.</title>
        <authorList>
            <person name="Maclea K.S."/>
            <person name="Fair J.L."/>
        </authorList>
    </citation>
    <scope>NUCLEOTIDE SEQUENCE [LARGE SCALE GENOMIC DNA]</scope>
    <source>
        <strain evidence="3 4">ATCC 39419</strain>
    </source>
</reference>
<protein>
    <submittedName>
        <fullName evidence="3">GNAT family N-acetyltransferase</fullName>
    </submittedName>
    <submittedName>
        <fullName evidence="2">Ribosomal protein S18 acetylase RimI-like enzyme</fullName>
    </submittedName>
</protein>
<proteinExistence type="predicted"/>
<evidence type="ECO:0000313" key="5">
    <source>
        <dbReference type="Proteomes" id="UP000553957"/>
    </source>
</evidence>
<dbReference type="Proteomes" id="UP000553957">
    <property type="component" value="Unassembled WGS sequence"/>
</dbReference>
<dbReference type="Gene3D" id="3.40.630.30">
    <property type="match status" value="1"/>
</dbReference>
<reference evidence="2 5" key="2">
    <citation type="submission" date="2020-08" db="EMBL/GenBank/DDBJ databases">
        <title>Sequencing the genomes of 1000 actinobacteria strains.</title>
        <authorList>
            <person name="Klenk H.-P."/>
        </authorList>
    </citation>
    <scope>NUCLEOTIDE SEQUENCE [LARGE SCALE GENOMIC DNA]</scope>
    <source>
        <strain evidence="2 5">DSM 15626</strain>
    </source>
</reference>
<keyword evidence="4" id="KW-1185">Reference proteome</keyword>
<dbReference type="CDD" id="cd04301">
    <property type="entry name" value="NAT_SF"/>
    <property type="match status" value="1"/>
</dbReference>
<dbReference type="GO" id="GO:0016747">
    <property type="term" value="F:acyltransferase activity, transferring groups other than amino-acyl groups"/>
    <property type="evidence" value="ECO:0007669"/>
    <property type="project" value="InterPro"/>
</dbReference>
<keyword evidence="3" id="KW-0808">Transferase</keyword>